<dbReference type="AlphaFoldDB" id="A0A4S4KVB1"/>
<dbReference type="Pfam" id="PF20151">
    <property type="entry name" value="DUF6533"/>
    <property type="match status" value="1"/>
</dbReference>
<dbReference type="EMBL" id="SGPJ01000013">
    <property type="protein sequence ID" value="THH01988.1"/>
    <property type="molecule type" value="Genomic_DNA"/>
</dbReference>
<gene>
    <name evidence="3" type="ORF">EW026_g819</name>
</gene>
<organism evidence="3 4">
    <name type="scientific">Hermanssonia centrifuga</name>
    <dbReference type="NCBI Taxonomy" id="98765"/>
    <lineage>
        <taxon>Eukaryota</taxon>
        <taxon>Fungi</taxon>
        <taxon>Dikarya</taxon>
        <taxon>Basidiomycota</taxon>
        <taxon>Agaricomycotina</taxon>
        <taxon>Agaricomycetes</taxon>
        <taxon>Polyporales</taxon>
        <taxon>Meruliaceae</taxon>
        <taxon>Hermanssonia</taxon>
    </lineage>
</organism>
<dbReference type="InterPro" id="IPR045340">
    <property type="entry name" value="DUF6533"/>
</dbReference>
<evidence type="ECO:0000313" key="3">
    <source>
        <dbReference type="EMBL" id="THH01988.1"/>
    </source>
</evidence>
<keyword evidence="1" id="KW-0812">Transmembrane</keyword>
<feature type="transmembrane region" description="Helical" evidence="1">
    <location>
        <begin position="53"/>
        <end position="74"/>
    </location>
</feature>
<feature type="domain" description="DUF6533" evidence="2">
    <location>
        <begin position="25"/>
        <end position="66"/>
    </location>
</feature>
<keyword evidence="1" id="KW-1133">Transmembrane helix</keyword>
<keyword evidence="4" id="KW-1185">Reference proteome</keyword>
<protein>
    <recommendedName>
        <fullName evidence="2">DUF6533 domain-containing protein</fullName>
    </recommendedName>
</protein>
<evidence type="ECO:0000313" key="4">
    <source>
        <dbReference type="Proteomes" id="UP000309038"/>
    </source>
</evidence>
<keyword evidence="1" id="KW-0472">Membrane</keyword>
<accession>A0A4S4KVB1</accession>
<name>A0A4S4KVB1_9APHY</name>
<sequence length="91" mass="10692">MSQVAPDAGVVILAEEYLLESLIVISMIILVIYDYAITLYREVTWIWLRKWTFATWIFLANRYLTITAVLFVATRPTAQRYVPKSRYEITK</sequence>
<proteinExistence type="predicted"/>
<evidence type="ECO:0000259" key="2">
    <source>
        <dbReference type="Pfam" id="PF20151"/>
    </source>
</evidence>
<comment type="caution">
    <text evidence="3">The sequence shown here is derived from an EMBL/GenBank/DDBJ whole genome shotgun (WGS) entry which is preliminary data.</text>
</comment>
<reference evidence="3 4" key="1">
    <citation type="submission" date="2019-02" db="EMBL/GenBank/DDBJ databases">
        <title>Genome sequencing of the rare red list fungi Phlebia centrifuga.</title>
        <authorList>
            <person name="Buettner E."/>
            <person name="Kellner H."/>
        </authorList>
    </citation>
    <scope>NUCLEOTIDE SEQUENCE [LARGE SCALE GENOMIC DNA]</scope>
    <source>
        <strain evidence="3 4">DSM 108282</strain>
    </source>
</reference>
<evidence type="ECO:0000256" key="1">
    <source>
        <dbReference type="SAM" id="Phobius"/>
    </source>
</evidence>
<dbReference type="Proteomes" id="UP000309038">
    <property type="component" value="Unassembled WGS sequence"/>
</dbReference>
<feature type="transmembrane region" description="Helical" evidence="1">
    <location>
        <begin position="12"/>
        <end position="33"/>
    </location>
</feature>